<dbReference type="STRING" id="521045.Kole_1633"/>
<dbReference type="HOGENOM" id="CLU_009583_2_5_0"/>
<keyword evidence="1 4" id="KW-0808">Transferase</keyword>
<dbReference type="CDD" id="cd03801">
    <property type="entry name" value="GT4_PimA-like"/>
    <property type="match status" value="1"/>
</dbReference>
<name>B5M6M3_KOSOT</name>
<gene>
    <name evidence="4" type="primary">rfaG</name>
    <name evidence="5" type="ordered locus">Kole_1633</name>
    <name evidence="4" type="ORF">KO_9</name>
</gene>
<reference evidence="4" key="1">
    <citation type="submission" date="2008-08" db="EMBL/GenBank/DDBJ databases">
        <authorList>
            <person name="DiPippo J.L."/>
            <person name="Nesbo C.L."/>
            <person name="Dahle H."/>
            <person name="Doolittle F.W."/>
            <person name="Birkland N.-K."/>
            <person name="Noll K.M."/>
        </authorList>
    </citation>
    <scope>NUCLEOTIDE SEQUENCE</scope>
    <source>
        <strain evidence="4">TBF 19.5.1</strain>
    </source>
</reference>
<evidence type="ECO:0000313" key="5">
    <source>
        <dbReference type="EMBL" id="ACR80323.1"/>
    </source>
</evidence>
<evidence type="ECO:0000259" key="2">
    <source>
        <dbReference type="Pfam" id="PF00534"/>
    </source>
</evidence>
<proteinExistence type="predicted"/>
<dbReference type="EMBL" id="CP001634">
    <property type="protein sequence ID" value="ACR80323.1"/>
    <property type="molecule type" value="Genomic_DNA"/>
</dbReference>
<reference evidence="4" key="2">
    <citation type="journal article" date="2009" name="Int. J. Syst. Evol. Microbiol.">
        <title>Kosmotoga olearia gen. nov., sp. nov., a thermophilic, anaerobic heterotroph isolated from an oil production fluid.</title>
        <authorList>
            <person name="Dipippo J.L."/>
            <person name="Nesbo C.L."/>
            <person name="Dahle H."/>
            <person name="Doolittle W.F."/>
            <person name="Birkland N.K."/>
            <person name="Noll K.M."/>
        </authorList>
    </citation>
    <scope>NUCLEOTIDE SEQUENCE</scope>
    <source>
        <strain evidence="4">TBF 19.5.1</strain>
    </source>
</reference>
<dbReference type="SUPFAM" id="SSF53756">
    <property type="entry name" value="UDP-Glycosyltransferase/glycogen phosphorylase"/>
    <property type="match status" value="1"/>
</dbReference>
<dbReference type="Proteomes" id="UP000002382">
    <property type="component" value="Chromosome"/>
</dbReference>
<dbReference type="AlphaFoldDB" id="B5M6M3"/>
<dbReference type="InterPro" id="IPR028098">
    <property type="entry name" value="Glyco_trans_4-like_N"/>
</dbReference>
<dbReference type="InterPro" id="IPR001296">
    <property type="entry name" value="Glyco_trans_1"/>
</dbReference>
<keyword evidence="6" id="KW-1185">Reference proteome</keyword>
<reference evidence="5 6" key="4">
    <citation type="journal article" date="2011" name="J. Bacteriol.">
        <title>Genome Sequence of Kosmotoga olearia Strain TBF 19.5.1, a Thermophilic Bacterium with a Wide Growth Temperature Range, Isolated from the Troll B Oil Platform in the North Sea.</title>
        <authorList>
            <person name="Swithers K.S."/>
            <person name="Dipippo J.L."/>
            <person name="Bruce D.C."/>
            <person name="Detter C."/>
            <person name="Tapia R."/>
            <person name="Han S."/>
            <person name="Goodwin L.A."/>
            <person name="Han J."/>
            <person name="Woyke T."/>
            <person name="Pitluck S."/>
            <person name="Pennacchio L."/>
            <person name="Nolan M."/>
            <person name="Mikhailova N."/>
            <person name="Land M.L."/>
            <person name="Nesbo C.L."/>
            <person name="Gogarten J.P."/>
            <person name="Noll K.M."/>
        </authorList>
    </citation>
    <scope>NUCLEOTIDE SEQUENCE [LARGE SCALE GENOMIC DNA]</scope>
    <source>
        <strain evidence="6">ATCC BAA-1733 / DSM 21960 / TBF 19.5.1</strain>
        <strain evidence="5">TBF 19.5.1</strain>
    </source>
</reference>
<dbReference type="RefSeq" id="WP_015868968.1">
    <property type="nucleotide sequence ID" value="NC_012785.1"/>
</dbReference>
<sequence length="382" mass="43820">MDIALVSMDNPYLVGRGGKHIHQLLLEKGLKQLGHNVNTDYYVLPSRFKWYTWRLFGKVYAFKKKMLDIEKWYRNKEFRKFDIVHAHDVVSGVAVSKKTNTLVLTVHGYFAREVINYGAYSETERKKVFSLAMDYERKAVEESKGIIAVDSRIKIYLIEELGCPDDKILVMYNAVDTDTFCPVTKNEVHRIRQILKLPQNKFIVLVPRRFVKKNGVVFAARALRWIKDRDIHMIFAGGGPEKENLLSELENDDRSTVYDVIDHNQIVNYYKAADVILIPSITSDGVEEATSLAMLEGMASGKPVICSNIGGMAEVIKDQINGILVEQKNPEEIARAILILKNSNEFVERLSSNARNYVVENHSYIKHSSKILEFYEKILQKI</sequence>
<dbReference type="KEGG" id="kol:Kole_1633"/>
<dbReference type="GO" id="GO:0016757">
    <property type="term" value="F:glycosyltransferase activity"/>
    <property type="evidence" value="ECO:0007669"/>
    <property type="project" value="InterPro"/>
</dbReference>
<evidence type="ECO:0000313" key="6">
    <source>
        <dbReference type="Proteomes" id="UP000002382"/>
    </source>
</evidence>
<dbReference type="OrthoDB" id="9815550at2"/>
<evidence type="ECO:0000256" key="1">
    <source>
        <dbReference type="ARBA" id="ARBA00022679"/>
    </source>
</evidence>
<dbReference type="PANTHER" id="PTHR46401:SF2">
    <property type="entry name" value="GLYCOSYLTRANSFERASE WBBK-RELATED"/>
    <property type="match status" value="1"/>
</dbReference>
<dbReference type="PANTHER" id="PTHR46401">
    <property type="entry name" value="GLYCOSYLTRANSFERASE WBBK-RELATED"/>
    <property type="match status" value="1"/>
</dbReference>
<evidence type="ECO:0000313" key="4">
    <source>
        <dbReference type="EMBL" id="ACH68627.1"/>
    </source>
</evidence>
<feature type="domain" description="Glycosyl transferase family 1" evidence="2">
    <location>
        <begin position="190"/>
        <end position="356"/>
    </location>
</feature>
<evidence type="ECO:0000259" key="3">
    <source>
        <dbReference type="Pfam" id="PF13439"/>
    </source>
</evidence>
<dbReference type="eggNOG" id="COG0438">
    <property type="taxonomic scope" value="Bacteria"/>
</dbReference>
<protein>
    <submittedName>
        <fullName evidence="5">Glycosyl transferase group 1</fullName>
    </submittedName>
    <submittedName>
        <fullName evidence="4">Glycosyltransferase</fullName>
    </submittedName>
</protein>
<dbReference type="CAZy" id="GT4">
    <property type="family name" value="Glycosyltransferase Family 4"/>
</dbReference>
<dbReference type="Gene3D" id="3.40.50.2000">
    <property type="entry name" value="Glycogen Phosphorylase B"/>
    <property type="match status" value="2"/>
</dbReference>
<accession>B5M6M3</accession>
<dbReference type="Pfam" id="PF13439">
    <property type="entry name" value="Glyco_transf_4"/>
    <property type="match status" value="1"/>
</dbReference>
<reference evidence="5 6" key="3">
    <citation type="submission" date="2009-06" db="EMBL/GenBank/DDBJ databases">
        <title>Complete sequence of Thermotogales bacterium TBF 19.5.1.</title>
        <authorList>
            <consortium name="US DOE Joint Genome Institute"/>
            <person name="Lucas S."/>
            <person name="Copeland A."/>
            <person name="Lapidus A."/>
            <person name="Glavina del Rio T."/>
            <person name="Tice H."/>
            <person name="Bruce D."/>
            <person name="Goodwin L."/>
            <person name="Pitluck S."/>
            <person name="Chertkov O."/>
            <person name="Brettin T."/>
            <person name="Detter J.C."/>
            <person name="Han C."/>
            <person name="Schmutz J."/>
            <person name="Larimer F."/>
            <person name="Land M."/>
            <person name="Hauser L."/>
            <person name="Kyrpides N."/>
            <person name="Ovchinnikova G."/>
            <person name="Noll K."/>
        </authorList>
    </citation>
    <scope>NUCLEOTIDE SEQUENCE [LARGE SCALE GENOMIC DNA]</scope>
    <source>
        <strain evidence="6">ATCC BAA-1733 / DSM 21960 / TBF 19.5.1</strain>
        <strain evidence="5">TBF 19.5.1</strain>
    </source>
</reference>
<dbReference type="GO" id="GO:0009103">
    <property type="term" value="P:lipopolysaccharide biosynthetic process"/>
    <property type="evidence" value="ECO:0007669"/>
    <property type="project" value="TreeGrafter"/>
</dbReference>
<dbReference type="EMBL" id="EU980631">
    <property type="protein sequence ID" value="ACH68627.1"/>
    <property type="molecule type" value="Genomic_DNA"/>
</dbReference>
<dbReference type="Pfam" id="PF00534">
    <property type="entry name" value="Glycos_transf_1"/>
    <property type="match status" value="1"/>
</dbReference>
<organism evidence="4">
    <name type="scientific">Kosmotoga olearia (strain ATCC BAA-1733 / DSM 21960 / TBF 19.5.1)</name>
    <dbReference type="NCBI Taxonomy" id="521045"/>
    <lineage>
        <taxon>Bacteria</taxon>
        <taxon>Thermotogati</taxon>
        <taxon>Thermotogota</taxon>
        <taxon>Thermotogae</taxon>
        <taxon>Kosmotogales</taxon>
        <taxon>Kosmotogaceae</taxon>
        <taxon>Kosmotoga</taxon>
    </lineage>
</organism>
<feature type="domain" description="Glycosyltransferase subfamily 4-like N-terminal" evidence="3">
    <location>
        <begin position="67"/>
        <end position="178"/>
    </location>
</feature>